<accession>A0A0H2RFE7</accession>
<evidence type="ECO:0000313" key="3">
    <source>
        <dbReference type="Proteomes" id="UP000053477"/>
    </source>
</evidence>
<sequence length="257" mass="28879">MDVTIELRPLPSRTSSLETALVTPHDDEESDYYPTPSYLDELLRDDITYSYRSSISSNQTASDRTGPGRILGNVYSKAGRVLIRSLRKKRVKNLDTNCPSSPQSITVWRDGVEQGNGSDTSTIYTYHSTWSSDYTMSNLVGAGRVIGKLYSRAGSSFEKGLGRLAYSAGIGSFAKLHYIYVFLASVDPNENEKGCELLLACARLDDVTVQIETFEEVVEHFVMYPLNVCSAFRRVFERRKEISDVTTFSWKRPGVEY</sequence>
<reference evidence="2 3" key="1">
    <citation type="submission" date="2015-04" db="EMBL/GenBank/DDBJ databases">
        <title>Complete genome sequence of Schizopora paradoxa KUC8140, a cosmopolitan wood degrader in East Asia.</title>
        <authorList>
            <consortium name="DOE Joint Genome Institute"/>
            <person name="Min B."/>
            <person name="Park H."/>
            <person name="Jang Y."/>
            <person name="Kim J.-J."/>
            <person name="Kim K.H."/>
            <person name="Pangilinan J."/>
            <person name="Lipzen A."/>
            <person name="Riley R."/>
            <person name="Grigoriev I.V."/>
            <person name="Spatafora J.W."/>
            <person name="Choi I.-G."/>
        </authorList>
    </citation>
    <scope>NUCLEOTIDE SEQUENCE [LARGE SCALE GENOMIC DNA]</scope>
    <source>
        <strain evidence="2 3">KUC8140</strain>
    </source>
</reference>
<dbReference type="Proteomes" id="UP000053477">
    <property type="component" value="Unassembled WGS sequence"/>
</dbReference>
<feature type="region of interest" description="Disordered" evidence="1">
    <location>
        <begin position="14"/>
        <end position="35"/>
    </location>
</feature>
<proteinExistence type="predicted"/>
<evidence type="ECO:0000256" key="1">
    <source>
        <dbReference type="SAM" id="MobiDB-lite"/>
    </source>
</evidence>
<name>A0A0H2RFE7_9AGAM</name>
<dbReference type="EMBL" id="KQ086024">
    <property type="protein sequence ID" value="KLO10514.1"/>
    <property type="molecule type" value="Genomic_DNA"/>
</dbReference>
<keyword evidence="3" id="KW-1185">Reference proteome</keyword>
<protein>
    <submittedName>
        <fullName evidence="2">Uncharacterized protein</fullName>
    </submittedName>
</protein>
<gene>
    <name evidence="2" type="ORF">SCHPADRAFT_906832</name>
</gene>
<dbReference type="AlphaFoldDB" id="A0A0H2RFE7"/>
<evidence type="ECO:0000313" key="2">
    <source>
        <dbReference type="EMBL" id="KLO10514.1"/>
    </source>
</evidence>
<organism evidence="2 3">
    <name type="scientific">Schizopora paradoxa</name>
    <dbReference type="NCBI Taxonomy" id="27342"/>
    <lineage>
        <taxon>Eukaryota</taxon>
        <taxon>Fungi</taxon>
        <taxon>Dikarya</taxon>
        <taxon>Basidiomycota</taxon>
        <taxon>Agaricomycotina</taxon>
        <taxon>Agaricomycetes</taxon>
        <taxon>Hymenochaetales</taxon>
        <taxon>Schizoporaceae</taxon>
        <taxon>Schizopora</taxon>
    </lineage>
</organism>
<dbReference type="InParanoid" id="A0A0H2RFE7"/>